<evidence type="ECO:0000313" key="3">
    <source>
        <dbReference type="EMBL" id="MDF0603431.1"/>
    </source>
</evidence>
<organism evidence="3 4">
    <name type="scientific">Psychromarinibacter sediminicola</name>
    <dbReference type="NCBI Taxonomy" id="3033385"/>
    <lineage>
        <taxon>Bacteria</taxon>
        <taxon>Pseudomonadati</taxon>
        <taxon>Pseudomonadota</taxon>
        <taxon>Alphaproteobacteria</taxon>
        <taxon>Rhodobacterales</taxon>
        <taxon>Paracoccaceae</taxon>
        <taxon>Psychromarinibacter</taxon>
    </lineage>
</organism>
<dbReference type="Proteomes" id="UP001220964">
    <property type="component" value="Unassembled WGS sequence"/>
</dbReference>
<dbReference type="EMBL" id="JARGYC010000094">
    <property type="protein sequence ID" value="MDF0603431.1"/>
    <property type="molecule type" value="Genomic_DNA"/>
</dbReference>
<dbReference type="Pfam" id="PF05272">
    <property type="entry name" value="VapE-like_dom"/>
    <property type="match status" value="1"/>
</dbReference>
<feature type="region of interest" description="Disordered" evidence="1">
    <location>
        <begin position="1"/>
        <end position="74"/>
    </location>
</feature>
<feature type="compositionally biased region" description="Basic and acidic residues" evidence="1">
    <location>
        <begin position="64"/>
        <end position="74"/>
    </location>
</feature>
<name>A0AAE3NWK8_9RHOB</name>
<keyword evidence="4" id="KW-1185">Reference proteome</keyword>
<accession>A0AAE3NWK8</accession>
<proteinExistence type="predicted"/>
<protein>
    <submittedName>
        <fullName evidence="3">VapE family protein</fullName>
    </submittedName>
</protein>
<evidence type="ECO:0000313" key="4">
    <source>
        <dbReference type="Proteomes" id="UP001220964"/>
    </source>
</evidence>
<dbReference type="InterPro" id="IPR007936">
    <property type="entry name" value="VapE-like_dom"/>
</dbReference>
<gene>
    <name evidence="3" type="ORF">P1J78_22115</name>
</gene>
<reference evidence="3" key="1">
    <citation type="submission" date="2023-03" db="EMBL/GenBank/DDBJ databases">
        <title>Multiphase analysis and comparison of six strains from genera Psychromarinibacter, Lutimaribacter, and Maritimibacter, including a novel species: Psychromarinibacter sediminicola sp. nov.</title>
        <authorList>
            <person name="Wang Y.-H."/>
            <person name="Ye M.-Q."/>
            <person name="Du Z.-J."/>
        </authorList>
    </citation>
    <scope>NUCLEOTIDE SEQUENCE</scope>
    <source>
        <strain evidence="3">C21-152</strain>
    </source>
</reference>
<dbReference type="PANTHER" id="PTHR34985:SF1">
    <property type="entry name" value="SLR0554 PROTEIN"/>
    <property type="match status" value="1"/>
</dbReference>
<dbReference type="RefSeq" id="WP_275569551.1">
    <property type="nucleotide sequence ID" value="NZ_JARGYC010000094.1"/>
</dbReference>
<feature type="compositionally biased region" description="Basic and acidic residues" evidence="1">
    <location>
        <begin position="17"/>
        <end position="26"/>
    </location>
</feature>
<feature type="domain" description="Virulence-associated protein E-like" evidence="2">
    <location>
        <begin position="215"/>
        <end position="404"/>
    </location>
</feature>
<dbReference type="PANTHER" id="PTHR34985">
    <property type="entry name" value="SLR0554 PROTEIN"/>
    <property type="match status" value="1"/>
</dbReference>
<dbReference type="AlphaFoldDB" id="A0AAE3NWK8"/>
<evidence type="ECO:0000259" key="2">
    <source>
        <dbReference type="Pfam" id="PF05272"/>
    </source>
</evidence>
<sequence>MSASARIDEPPAPAPKPKPEPDRGAVDLDDFLDFGDEDDEPEEDDGGVGADDFDDLDDEDEDAEPKKGAKEDREAWKQKLHLKANGDVEPSADNAAIICENDARIAPCIAYNEFTREPVCLKPIRSKGTHLASPPVEKRDREYGRRWQDADDISIERLCSVPQERHGYGVDFPRSKIESAVLTAGGKQKFHPVKDLFKEYREAYVAAGRPTKGAIWRLPQDYLGCEDNAYFRESSWALMLGLVARVFEPGHKFDLVTIIQGAQGGGKSTFWEVLAHERFFGSLPMSFDDLGRMIEATQGKLICEMGEMKHVNANTNETAKDFITKRVDEYRLAYARRVDQFPRQFILVGTANEGEILHDPTGARRFNIWPDEHDRRNRIDRDRLIENLPMLWGEAYDEYLKMRKAQPEGDLFLDLRSDEALDYHADITDKARRRTAKEIIADEIQSWLDTPHEAENVLVDEQGMPLDPDDERMMVRNVVTPKQAYEALSDSPSLRAYRNADLRTYGEALGALKGWERSETKTRRFKERNAQTVYYREGSHALAEEWVEAPAGDNSAD</sequence>
<comment type="caution">
    <text evidence="3">The sequence shown here is derived from an EMBL/GenBank/DDBJ whole genome shotgun (WGS) entry which is preliminary data.</text>
</comment>
<evidence type="ECO:0000256" key="1">
    <source>
        <dbReference type="SAM" id="MobiDB-lite"/>
    </source>
</evidence>
<feature type="compositionally biased region" description="Acidic residues" evidence="1">
    <location>
        <begin position="27"/>
        <end position="63"/>
    </location>
</feature>